<dbReference type="Gene3D" id="3.30.559.30">
    <property type="entry name" value="Nonribosomal peptide synthetase, condensation domain"/>
    <property type="match status" value="3"/>
</dbReference>
<organism evidence="5 6">
    <name type="scientific">Rotaria sordida</name>
    <dbReference type="NCBI Taxonomy" id="392033"/>
    <lineage>
        <taxon>Eukaryota</taxon>
        <taxon>Metazoa</taxon>
        <taxon>Spiralia</taxon>
        <taxon>Gnathifera</taxon>
        <taxon>Rotifera</taxon>
        <taxon>Eurotatoria</taxon>
        <taxon>Bdelloidea</taxon>
        <taxon>Philodinida</taxon>
        <taxon>Philodinidae</taxon>
        <taxon>Rotaria</taxon>
    </lineage>
</organism>
<evidence type="ECO:0000313" key="6">
    <source>
        <dbReference type="Proteomes" id="UP000663870"/>
    </source>
</evidence>
<dbReference type="SUPFAM" id="SSF56801">
    <property type="entry name" value="Acetyl-CoA synthetase-like"/>
    <property type="match status" value="2"/>
</dbReference>
<dbReference type="Pfam" id="PF00501">
    <property type="entry name" value="AMP-binding"/>
    <property type="match status" value="3"/>
</dbReference>
<reference evidence="5" key="1">
    <citation type="submission" date="2021-02" db="EMBL/GenBank/DDBJ databases">
        <authorList>
            <person name="Nowell W R."/>
        </authorList>
    </citation>
    <scope>NUCLEOTIDE SEQUENCE</scope>
</reference>
<dbReference type="SUPFAM" id="SSF47336">
    <property type="entry name" value="ACP-like"/>
    <property type="match status" value="1"/>
</dbReference>
<dbReference type="EMBL" id="CAJNOH010003616">
    <property type="protein sequence ID" value="CAF1342750.1"/>
    <property type="molecule type" value="Genomic_DNA"/>
</dbReference>
<dbReference type="InterPro" id="IPR042099">
    <property type="entry name" value="ANL_N_sf"/>
</dbReference>
<dbReference type="Gene3D" id="3.30.300.30">
    <property type="match status" value="1"/>
</dbReference>
<evidence type="ECO:0000256" key="2">
    <source>
        <dbReference type="ARBA" id="ARBA00022553"/>
    </source>
</evidence>
<dbReference type="GO" id="GO:0005737">
    <property type="term" value="C:cytoplasm"/>
    <property type="evidence" value="ECO:0007669"/>
    <property type="project" value="TreeGrafter"/>
</dbReference>
<keyword evidence="1" id="KW-0596">Phosphopantetheine</keyword>
<feature type="domain" description="Carrier" evidence="3">
    <location>
        <begin position="646"/>
        <end position="724"/>
    </location>
</feature>
<dbReference type="Pfam" id="PF00550">
    <property type="entry name" value="PP-binding"/>
    <property type="match status" value="1"/>
</dbReference>
<dbReference type="PANTHER" id="PTHR45527">
    <property type="entry name" value="NONRIBOSOMAL PEPTIDE SYNTHETASE"/>
    <property type="match status" value="1"/>
</dbReference>
<keyword evidence="6" id="KW-1185">Reference proteome</keyword>
<dbReference type="Gene3D" id="3.30.559.10">
    <property type="entry name" value="Chloramphenicol acetyltransferase-like domain"/>
    <property type="match status" value="1"/>
</dbReference>
<gene>
    <name evidence="5" type="ORF">JXQ802_LOCUS47932</name>
    <name evidence="4" type="ORF">PYM288_LOCUS31980</name>
</gene>
<dbReference type="InterPro" id="IPR009081">
    <property type="entry name" value="PP-bd_ACP"/>
</dbReference>
<dbReference type="GO" id="GO:0043041">
    <property type="term" value="P:amino acid activation for nonribosomal peptide biosynthetic process"/>
    <property type="evidence" value="ECO:0007669"/>
    <property type="project" value="TreeGrafter"/>
</dbReference>
<dbReference type="Gene3D" id="3.40.50.12780">
    <property type="entry name" value="N-terminal domain of ligase-like"/>
    <property type="match status" value="2"/>
</dbReference>
<dbReference type="GO" id="GO:0031177">
    <property type="term" value="F:phosphopantetheine binding"/>
    <property type="evidence" value="ECO:0007669"/>
    <property type="project" value="TreeGrafter"/>
</dbReference>
<dbReference type="Proteomes" id="UP000663854">
    <property type="component" value="Unassembled WGS sequence"/>
</dbReference>
<dbReference type="Proteomes" id="UP000663870">
    <property type="component" value="Unassembled WGS sequence"/>
</dbReference>
<dbReference type="InterPro" id="IPR001242">
    <property type="entry name" value="Condensation_dom"/>
</dbReference>
<sequence length="1546" mass="177731">MPMTAANMFWLDALHDCKIDHSLSLPFDRYRLSDEHRTGRGVFISFDFGVNLSHNFLSYSLSNDITVEQLALASYYAFLFKLTNGESDLCIGMNIHGRYKGELMSVIGMFVNAIPLRCQLDAHWSFHQLVEDVRDIARNSLKYSYFPLQRILAQHPYATKPAFLETLFEFRSYTSKNRKNKVMIGNAQLIAAPFTIKIGEDEIMSKFDFILTIQHDLDTNQLSYTINASLDLFDRKTVDIIAQRFHSMLEQLFDTEDAPTNKPIYELPLILADEKLLMKSMNNTQVLSPSVTCIHHRFVHQVMKYSQKLAVELDDQSLTYCELLYYSQVLSWNFLNEQRVNVGEIVCQCVERSLSMVIGMMAIEMAGGVYCPLSPRDPQHRLHGLVEQTHSRLVLVHHLTKNKFNDSEAFPVKLVNLLRSMVTPTCQIWNLYGPAETTIDCTFHLVQVAADQERIAIGVRLPNYRCMILDEFSESVLIDQEGELLVGGIGVFAGYLGRDDLTTRARIVIDSEIFYRTGDLVRMDSNGLLHYQGRKDYQIKLHGQRIELGEIEQCLLNTLISACVVIKWDDDHLIAYVQSSNMDEEQLRKHCQSHLPPHMIPSLFIVLDKLPLNVNGKIDRKLLPSPSSYFSHSLQLNHTNNLQVEKPHNEIEITLHTVWCDMLQQKQISIDTNIFTIGGHSLVLMQLYHRYQTTFHLETKHLSINDLFQYPTIIDHAQFIRQALNIEKHFEVCWSSLHLIQAPASFAQERIVLDEQIRFSSKSNNGIYTIPLLYRVASVNSHISTTRLHHALQFVIMKHSILRTALHIDSNGIIMQHCLNMNINNNNIKPYGFSIINLHDDKDRNINKTITEIMNNSDMFDLTKGCVIHCHILRQYHSDDNLSFKNDDLLIKDDLILFNIHHSAFDGASTSIFLRDFSLAYATGCSLPLDDNALQYIDYSIYEHQMDMTLSRDFWQSQLRGCNLECQLSLPIDRRRSLTDQRSGFASIAKISFDDQISIAFLNYASAHKMTPFQLGLATFYAFLFKLTYGQSDLCITCLNANRYQSELQNMIGMFVATLPYRIQLDSRWSFDELVKHVRDRYAAIEQEMPMTAASIFWHETLYDCNLDQSLQLPFDRYRLSDEHRSGRGISVSFNFGEDLSRAFLTYSSSNGITPEQLLLASYFAFLFKLTNGESDLCIGMNTDGRYKEELMSVIGMFVNAIPLRCQLDPPWSFHQLVEHVKEIITNSLKYSYFPLQRILAQHPNATKPTFLETSFEFHSFKSKSDKNEMMIGNARLVAVPISINIGEDEIMSKFDFILSIQYDLDIDQLSCTINASLDLFDRITVNKIVQRFHSMLEQLFNVTDIQMKEPIYELSLILPNEKFLMKSMNNTQVLFPSVTCIHHEFVHQVMKYPQKLAVELDDQSLTYSELLYYVQVLSLNLLNEQQVIVGDIICQCVERSLLMVIGMMAIEMIGAVYCPLSPRDPEHRLHLLVEQTRSQLVFIHHLTKKKFNDSIISLDIDSMLIDNDMESDVDVNRLSNVTVISEDIAYIIFTSGSTGTPKTVS</sequence>
<dbReference type="InterPro" id="IPR020845">
    <property type="entry name" value="AMP-binding_CS"/>
</dbReference>
<dbReference type="InterPro" id="IPR023213">
    <property type="entry name" value="CAT-like_dom_sf"/>
</dbReference>
<dbReference type="SUPFAM" id="SSF52777">
    <property type="entry name" value="CoA-dependent acyltransferases"/>
    <property type="match status" value="4"/>
</dbReference>
<dbReference type="Gene3D" id="1.10.1200.10">
    <property type="entry name" value="ACP-like"/>
    <property type="match status" value="1"/>
</dbReference>
<dbReference type="Gene3D" id="3.40.50.980">
    <property type="match status" value="2"/>
</dbReference>
<dbReference type="PROSITE" id="PS00455">
    <property type="entry name" value="AMP_BINDING"/>
    <property type="match status" value="1"/>
</dbReference>
<dbReference type="InterPro" id="IPR045851">
    <property type="entry name" value="AMP-bd_C_sf"/>
</dbReference>
<name>A0A816APU3_9BILA</name>
<dbReference type="InterPro" id="IPR036736">
    <property type="entry name" value="ACP-like_sf"/>
</dbReference>
<evidence type="ECO:0000313" key="4">
    <source>
        <dbReference type="EMBL" id="CAF1342750.1"/>
    </source>
</evidence>
<evidence type="ECO:0000259" key="3">
    <source>
        <dbReference type="PROSITE" id="PS50075"/>
    </source>
</evidence>
<evidence type="ECO:0000256" key="1">
    <source>
        <dbReference type="ARBA" id="ARBA00022450"/>
    </source>
</evidence>
<protein>
    <recommendedName>
        <fullName evidence="3">Carrier domain-containing protein</fullName>
    </recommendedName>
</protein>
<dbReference type="PROSITE" id="PS50075">
    <property type="entry name" value="CARRIER"/>
    <property type="match status" value="1"/>
</dbReference>
<evidence type="ECO:0000313" key="5">
    <source>
        <dbReference type="EMBL" id="CAF1597698.1"/>
    </source>
</evidence>
<proteinExistence type="predicted"/>
<accession>A0A816APU3</accession>
<dbReference type="GO" id="GO:0003824">
    <property type="term" value="F:catalytic activity"/>
    <property type="evidence" value="ECO:0007669"/>
    <property type="project" value="InterPro"/>
</dbReference>
<dbReference type="GO" id="GO:0044550">
    <property type="term" value="P:secondary metabolite biosynthetic process"/>
    <property type="evidence" value="ECO:0007669"/>
    <property type="project" value="TreeGrafter"/>
</dbReference>
<dbReference type="EMBL" id="CAJNOL010004969">
    <property type="protein sequence ID" value="CAF1597698.1"/>
    <property type="molecule type" value="Genomic_DNA"/>
</dbReference>
<dbReference type="InterPro" id="IPR000873">
    <property type="entry name" value="AMP-dep_synth/lig_dom"/>
</dbReference>
<comment type="caution">
    <text evidence="5">The sequence shown here is derived from an EMBL/GenBank/DDBJ whole genome shotgun (WGS) entry which is preliminary data.</text>
</comment>
<dbReference type="PANTHER" id="PTHR45527:SF1">
    <property type="entry name" value="FATTY ACID SYNTHASE"/>
    <property type="match status" value="1"/>
</dbReference>
<keyword evidence="2" id="KW-0597">Phosphoprotein</keyword>
<dbReference type="Pfam" id="PF00668">
    <property type="entry name" value="Condensation"/>
    <property type="match status" value="2"/>
</dbReference>